<dbReference type="AlphaFoldDB" id="A0A2N9HXI2"/>
<feature type="compositionally biased region" description="Basic and acidic residues" evidence="1">
    <location>
        <begin position="383"/>
        <end position="400"/>
    </location>
</feature>
<organism evidence="2">
    <name type="scientific">Fagus sylvatica</name>
    <name type="common">Beechnut</name>
    <dbReference type="NCBI Taxonomy" id="28930"/>
    <lineage>
        <taxon>Eukaryota</taxon>
        <taxon>Viridiplantae</taxon>
        <taxon>Streptophyta</taxon>
        <taxon>Embryophyta</taxon>
        <taxon>Tracheophyta</taxon>
        <taxon>Spermatophyta</taxon>
        <taxon>Magnoliopsida</taxon>
        <taxon>eudicotyledons</taxon>
        <taxon>Gunneridae</taxon>
        <taxon>Pentapetalae</taxon>
        <taxon>rosids</taxon>
        <taxon>fabids</taxon>
        <taxon>Fagales</taxon>
        <taxon>Fagaceae</taxon>
        <taxon>Fagus</taxon>
    </lineage>
</organism>
<feature type="region of interest" description="Disordered" evidence="1">
    <location>
        <begin position="383"/>
        <end position="465"/>
    </location>
</feature>
<sequence>MGTAVLMEKLGLNLTVHDITYVYSLQMTGRDQYTLVAGNSDRKLVTGLPDSSKGRDEDFLVITGNWQNPHISCPLVPDKEFTAKKIEFVERRAVEHLLKRPCFIDSGGRPRAASILLEYEPSYKSFQKGPIVKNFGQAEVTVARPGRSQEEIIQAVPVTARKGVQVPQLVTPLIEPNFVPSLESSEVGEPVIRFPSLFDPNSFSQTGTCLFKVPPPPGFSQGEDVMRRKRKRGEEENDEDEGGQELPLTEPLKKKPPSKKGKSKSARALQKAADERDSVLKSGSVRGGKVADAVGKALLLLEDMKVWQEKRSKHMLENLKRDSVLTERHLNQSHEEIKRLKDFEKSASARIRVAESAHKSAKAGLMNMKRQVTELREKLDREYATSSRLRVENSGLKDAERDGEETAEDSTVLEPCEVMNEPELAVDPEMAEDPGYLETDDRIPTVEVQEGEDDSDGEENIDVVD</sequence>
<feature type="compositionally biased region" description="Acidic residues" evidence="1">
    <location>
        <begin position="449"/>
        <end position="465"/>
    </location>
</feature>
<proteinExistence type="predicted"/>
<dbReference type="EMBL" id="OIVN01004268">
    <property type="protein sequence ID" value="SPD16404.1"/>
    <property type="molecule type" value="Genomic_DNA"/>
</dbReference>
<gene>
    <name evidence="2" type="ORF">FSB_LOCUS44286</name>
</gene>
<name>A0A2N9HXI2_FAGSY</name>
<feature type="region of interest" description="Disordered" evidence="1">
    <location>
        <begin position="209"/>
        <end position="283"/>
    </location>
</feature>
<reference evidence="2" key="1">
    <citation type="submission" date="2018-02" db="EMBL/GenBank/DDBJ databases">
        <authorList>
            <person name="Cohen D.B."/>
            <person name="Kent A.D."/>
        </authorList>
    </citation>
    <scope>NUCLEOTIDE SEQUENCE</scope>
</reference>
<evidence type="ECO:0000313" key="2">
    <source>
        <dbReference type="EMBL" id="SPD16404.1"/>
    </source>
</evidence>
<evidence type="ECO:0000256" key="1">
    <source>
        <dbReference type="SAM" id="MobiDB-lite"/>
    </source>
</evidence>
<accession>A0A2N9HXI2</accession>
<protein>
    <submittedName>
        <fullName evidence="2">Uncharacterized protein</fullName>
    </submittedName>
</protein>
<feature type="compositionally biased region" description="Basic residues" evidence="1">
    <location>
        <begin position="254"/>
        <end position="265"/>
    </location>
</feature>